<evidence type="ECO:0000256" key="3">
    <source>
        <dbReference type="RuleBase" id="RU361153"/>
    </source>
</evidence>
<keyword evidence="1 3" id="KW-0378">Hydrolase</keyword>
<sequence length="432" mass="49926">MKRTNYLIAALSLLLCMGSQHSFAATGGKKKVKKEMKMLTPTGSQYVIVKGKNLIKPDGSQLYIVGTNLGNWLNPEGYMFNFRKTNCEWMINLMVSELAGPDFTREFWQAFKDNYITEADIAYIAQTGANTIRLPFNYKLFTREDYMGKNDETEGFRMMDKTIEWCRKYGLHLILDMHDCPGGQTGDNIDNGHGYPWLFESEASQQLFCDIWKTIAQKYKDEPVILGYELMNEPIATMFSKELQAKMNAKLEGIYKRATRAIREVDNNHIILLGGSQWNGNFEPFNDWKFDDKLMYTCHRYGGEPTQAAIQKIIDFRDKTQLPMYMGEIGHNTDQWQADFCETMRKANIGYTFWPYKKIDSSCMMGIRKPAEWDSIIVKFAEADRSSFAEIRKNRPNQEQGKKLLMEFVENAKFQNCMPQAGYIKSMGLKAE</sequence>
<dbReference type="InterPro" id="IPR001547">
    <property type="entry name" value="Glyco_hydro_5"/>
</dbReference>
<evidence type="ECO:0000313" key="7">
    <source>
        <dbReference type="Proteomes" id="UP001465717"/>
    </source>
</evidence>
<keyword evidence="7" id="KW-1185">Reference proteome</keyword>
<comment type="similarity">
    <text evidence="3">Belongs to the glycosyl hydrolase 5 (cellulase A) family.</text>
</comment>
<feature type="signal peptide" evidence="4">
    <location>
        <begin position="1"/>
        <end position="24"/>
    </location>
</feature>
<comment type="caution">
    <text evidence="6">The sequence shown here is derived from an EMBL/GenBank/DDBJ whole genome shotgun (WGS) entry which is preliminary data.</text>
</comment>
<dbReference type="Pfam" id="PF00150">
    <property type="entry name" value="Cellulase"/>
    <property type="match status" value="1"/>
</dbReference>
<dbReference type="PANTHER" id="PTHR31297">
    <property type="entry name" value="GLUCAN ENDO-1,6-BETA-GLUCOSIDASE B"/>
    <property type="match status" value="1"/>
</dbReference>
<dbReference type="Proteomes" id="UP001465717">
    <property type="component" value="Unassembled WGS sequence"/>
</dbReference>
<evidence type="ECO:0000256" key="1">
    <source>
        <dbReference type="ARBA" id="ARBA00022801"/>
    </source>
</evidence>
<dbReference type="PANTHER" id="PTHR31297:SF13">
    <property type="entry name" value="PUTATIVE-RELATED"/>
    <property type="match status" value="1"/>
</dbReference>
<evidence type="ECO:0000313" key="6">
    <source>
        <dbReference type="EMBL" id="MEQ2507079.1"/>
    </source>
</evidence>
<name>A0ABV1FVA0_9BACT</name>
<dbReference type="GO" id="GO:0016787">
    <property type="term" value="F:hydrolase activity"/>
    <property type="evidence" value="ECO:0007669"/>
    <property type="project" value="UniProtKB-KW"/>
</dbReference>
<reference evidence="6 7" key="1">
    <citation type="submission" date="2024-04" db="EMBL/GenBank/DDBJ databases">
        <title>Human intestinal bacterial collection.</title>
        <authorList>
            <person name="Pauvert C."/>
            <person name="Hitch T.C.A."/>
            <person name="Clavel T."/>
        </authorList>
    </citation>
    <scope>NUCLEOTIDE SEQUENCE [LARGE SCALE GENOMIC DNA]</scope>
    <source>
        <strain evidence="6 7">CLA-AA-H174</strain>
    </source>
</reference>
<proteinExistence type="inferred from homology"/>
<dbReference type="InterPro" id="IPR017853">
    <property type="entry name" value="GH"/>
</dbReference>
<keyword evidence="4" id="KW-0732">Signal</keyword>
<dbReference type="EMBL" id="JBBNGE010000004">
    <property type="protein sequence ID" value="MEQ2507079.1"/>
    <property type="molecule type" value="Genomic_DNA"/>
</dbReference>
<dbReference type="SUPFAM" id="SSF51445">
    <property type="entry name" value="(Trans)glycosidases"/>
    <property type="match status" value="1"/>
</dbReference>
<keyword evidence="2 3" id="KW-0326">Glycosidase</keyword>
<evidence type="ECO:0000256" key="2">
    <source>
        <dbReference type="ARBA" id="ARBA00023295"/>
    </source>
</evidence>
<protein>
    <submittedName>
        <fullName evidence="6">Glycoside hydrolase family 5 protein</fullName>
    </submittedName>
</protein>
<dbReference type="PROSITE" id="PS00659">
    <property type="entry name" value="GLYCOSYL_HYDROL_F5"/>
    <property type="match status" value="1"/>
</dbReference>
<evidence type="ECO:0000259" key="5">
    <source>
        <dbReference type="Pfam" id="PF00150"/>
    </source>
</evidence>
<feature type="domain" description="Glycoside hydrolase family 5" evidence="5">
    <location>
        <begin position="112"/>
        <end position="356"/>
    </location>
</feature>
<organism evidence="6 7">
    <name type="scientific">Segatella sinensis</name>
    <dbReference type="NCBI Taxonomy" id="3085167"/>
    <lineage>
        <taxon>Bacteria</taxon>
        <taxon>Pseudomonadati</taxon>
        <taxon>Bacteroidota</taxon>
        <taxon>Bacteroidia</taxon>
        <taxon>Bacteroidales</taxon>
        <taxon>Prevotellaceae</taxon>
        <taxon>Segatella</taxon>
    </lineage>
</organism>
<dbReference type="InterPro" id="IPR050386">
    <property type="entry name" value="Glycosyl_hydrolase_5"/>
</dbReference>
<accession>A0ABV1FVA0</accession>
<evidence type="ECO:0000256" key="4">
    <source>
        <dbReference type="SAM" id="SignalP"/>
    </source>
</evidence>
<feature type="chain" id="PRO_5046788980" evidence="4">
    <location>
        <begin position="25"/>
        <end position="432"/>
    </location>
</feature>
<dbReference type="InterPro" id="IPR018087">
    <property type="entry name" value="Glyco_hydro_5_CS"/>
</dbReference>
<gene>
    <name evidence="6" type="ORF">AAAT87_02145</name>
</gene>
<dbReference type="Gene3D" id="3.20.20.80">
    <property type="entry name" value="Glycosidases"/>
    <property type="match status" value="1"/>
</dbReference>